<dbReference type="Gene3D" id="3.40.190.10">
    <property type="entry name" value="Periplasmic binding protein-like II"/>
    <property type="match status" value="1"/>
</dbReference>
<proteinExistence type="inferred from homology"/>
<evidence type="ECO:0000256" key="1">
    <source>
        <dbReference type="ARBA" id="ARBA00006987"/>
    </source>
</evidence>
<name>A0A7Y9ISQ3_9BURK</name>
<dbReference type="PANTHER" id="PTHR42928">
    <property type="entry name" value="TRICARBOXYLATE-BINDING PROTEIN"/>
    <property type="match status" value="1"/>
</dbReference>
<keyword evidence="3" id="KW-0675">Receptor</keyword>
<dbReference type="SUPFAM" id="SSF53850">
    <property type="entry name" value="Periplasmic binding protein-like II"/>
    <property type="match status" value="1"/>
</dbReference>
<organism evidence="3 4">
    <name type="scientific">Pigmentiphaga litoralis</name>
    <dbReference type="NCBI Taxonomy" id="516702"/>
    <lineage>
        <taxon>Bacteria</taxon>
        <taxon>Pseudomonadati</taxon>
        <taxon>Pseudomonadota</taxon>
        <taxon>Betaproteobacteria</taxon>
        <taxon>Burkholderiales</taxon>
        <taxon>Alcaligenaceae</taxon>
        <taxon>Pigmentiphaga</taxon>
    </lineage>
</organism>
<dbReference type="Pfam" id="PF03401">
    <property type="entry name" value="TctC"/>
    <property type="match status" value="1"/>
</dbReference>
<evidence type="ECO:0000313" key="4">
    <source>
        <dbReference type="Proteomes" id="UP000542125"/>
    </source>
</evidence>
<sequence length="347" mass="36481">MTLLVRKALAPGWRVPLFLSLMKRTLTAGMAAGVLASALLPATAFAAAADDAFPRQSIKLVLPFPPGSGTDGTARVMGNEIAAAIGQPVVIENKAGANGFLAAEAVAKADPDGYTLLFTSNTHIANKYLFKKLPYDPIQDFKSVSLLKEAPLVVVVGANSSFKTLADLTQKVKAEPGRVSFASGNSSSRVAAELYSQSIGSPMLYVPYKGNPAAITDLLGGRVDVMFSDTTSVMSSIKSGRLRALAVTSQTRLNGLKEVPTTVELGLPQVILGSWLAVLAPARTPDALVAKLNAIFLAALHTDSVLKNFVANDSEPKGSTPAELDRFMNAEATKWSDIITKAGIQPE</sequence>
<dbReference type="AlphaFoldDB" id="A0A7Y9ISQ3"/>
<evidence type="ECO:0000256" key="2">
    <source>
        <dbReference type="SAM" id="SignalP"/>
    </source>
</evidence>
<keyword evidence="4" id="KW-1185">Reference proteome</keyword>
<accession>A0A7Y9ISQ3</accession>
<dbReference type="PIRSF" id="PIRSF017082">
    <property type="entry name" value="YflP"/>
    <property type="match status" value="1"/>
</dbReference>
<dbReference type="Proteomes" id="UP000542125">
    <property type="component" value="Unassembled WGS sequence"/>
</dbReference>
<dbReference type="Gene3D" id="3.40.190.150">
    <property type="entry name" value="Bordetella uptake gene, domain 1"/>
    <property type="match status" value="1"/>
</dbReference>
<dbReference type="InterPro" id="IPR005064">
    <property type="entry name" value="BUG"/>
</dbReference>
<comment type="similarity">
    <text evidence="1">Belongs to the UPF0065 (bug) family.</text>
</comment>
<dbReference type="EMBL" id="JACBYR010000001">
    <property type="protein sequence ID" value="NYE82362.1"/>
    <property type="molecule type" value="Genomic_DNA"/>
</dbReference>
<feature type="signal peptide" evidence="2">
    <location>
        <begin position="1"/>
        <end position="46"/>
    </location>
</feature>
<dbReference type="InterPro" id="IPR042100">
    <property type="entry name" value="Bug_dom1"/>
</dbReference>
<reference evidence="3 4" key="1">
    <citation type="submission" date="2020-07" db="EMBL/GenBank/DDBJ databases">
        <title>Genomic Encyclopedia of Type Strains, Phase IV (KMG-V): Genome sequencing to study the core and pangenomes of soil and plant-associated prokaryotes.</title>
        <authorList>
            <person name="Whitman W."/>
        </authorList>
    </citation>
    <scope>NUCLEOTIDE SEQUENCE [LARGE SCALE GENOMIC DNA]</scope>
    <source>
        <strain evidence="3 4">SAS40</strain>
    </source>
</reference>
<feature type="chain" id="PRO_5031551000" evidence="2">
    <location>
        <begin position="47"/>
        <end position="347"/>
    </location>
</feature>
<evidence type="ECO:0000313" key="3">
    <source>
        <dbReference type="EMBL" id="NYE82362.1"/>
    </source>
</evidence>
<comment type="caution">
    <text evidence="3">The sequence shown here is derived from an EMBL/GenBank/DDBJ whole genome shotgun (WGS) entry which is preliminary data.</text>
</comment>
<dbReference type="CDD" id="cd07012">
    <property type="entry name" value="PBP2_Bug_TTT"/>
    <property type="match status" value="1"/>
</dbReference>
<dbReference type="PANTHER" id="PTHR42928:SF5">
    <property type="entry name" value="BLR1237 PROTEIN"/>
    <property type="match status" value="1"/>
</dbReference>
<dbReference type="RefSeq" id="WP_179585186.1">
    <property type="nucleotide sequence ID" value="NZ_JACBYR010000001.1"/>
</dbReference>
<protein>
    <submittedName>
        <fullName evidence="3">Tripartite-type tricarboxylate transporter receptor subunit TctC</fullName>
    </submittedName>
</protein>
<keyword evidence="2" id="KW-0732">Signal</keyword>
<gene>
    <name evidence="3" type="ORF">FHW18_001633</name>
</gene>